<feature type="binding site" evidence="9">
    <location>
        <position position="53"/>
    </location>
    <ligand>
        <name>FAD</name>
        <dbReference type="ChEBI" id="CHEBI:57692"/>
    </ligand>
</feature>
<evidence type="ECO:0000256" key="10">
    <source>
        <dbReference type="PIRSR" id="PIRSR000362-2"/>
    </source>
</evidence>
<comment type="catalytic activity">
    <reaction evidence="8">
        <text>2 reduced [2Fe-2S]-[ferredoxin] + NADP(+) + H(+) = 2 oxidized [2Fe-2S]-[ferredoxin] + NADPH</text>
        <dbReference type="Rhea" id="RHEA:20125"/>
        <dbReference type="Rhea" id="RHEA-COMP:10000"/>
        <dbReference type="Rhea" id="RHEA-COMP:10001"/>
        <dbReference type="ChEBI" id="CHEBI:15378"/>
        <dbReference type="ChEBI" id="CHEBI:33737"/>
        <dbReference type="ChEBI" id="CHEBI:33738"/>
        <dbReference type="ChEBI" id="CHEBI:57783"/>
        <dbReference type="ChEBI" id="CHEBI:58349"/>
        <dbReference type="EC" id="1.18.1.2"/>
    </reaction>
</comment>
<dbReference type="AlphaFoldDB" id="A0A7Z0DBT0"/>
<evidence type="ECO:0000256" key="4">
    <source>
        <dbReference type="ARBA" id="ARBA00022630"/>
    </source>
</evidence>
<keyword evidence="6 10" id="KW-0521">NADP</keyword>
<dbReference type="PANTHER" id="PTHR48467">
    <property type="entry name" value="GLUTAMATE SYNTHASE 1 [NADH], CHLOROPLASTIC-LIKE"/>
    <property type="match status" value="1"/>
</dbReference>
<evidence type="ECO:0000313" key="12">
    <source>
        <dbReference type="EMBL" id="NYI72704.1"/>
    </source>
</evidence>
<evidence type="ECO:0000313" key="13">
    <source>
        <dbReference type="Proteomes" id="UP000527616"/>
    </source>
</evidence>
<evidence type="ECO:0000256" key="2">
    <source>
        <dbReference type="ARBA" id="ARBA00008312"/>
    </source>
</evidence>
<dbReference type="InterPro" id="IPR023753">
    <property type="entry name" value="FAD/NAD-binding_dom"/>
</dbReference>
<evidence type="ECO:0000256" key="1">
    <source>
        <dbReference type="ARBA" id="ARBA00001974"/>
    </source>
</evidence>
<dbReference type="Pfam" id="PF07992">
    <property type="entry name" value="Pyr_redox_2"/>
    <property type="match status" value="1"/>
</dbReference>
<evidence type="ECO:0000256" key="3">
    <source>
        <dbReference type="ARBA" id="ARBA00013223"/>
    </source>
</evidence>
<feature type="binding site" evidence="9">
    <location>
        <begin position="377"/>
        <end position="379"/>
    </location>
    <ligand>
        <name>FAD</name>
        <dbReference type="ChEBI" id="CHEBI:57692"/>
    </ligand>
</feature>
<keyword evidence="5 9" id="KW-0274">FAD</keyword>
<evidence type="ECO:0000256" key="7">
    <source>
        <dbReference type="ARBA" id="ARBA00023002"/>
    </source>
</evidence>
<feature type="binding site" evidence="9">
    <location>
        <position position="370"/>
    </location>
    <ligand>
        <name>FAD</name>
        <dbReference type="ChEBI" id="CHEBI:57692"/>
    </ligand>
</feature>
<reference evidence="12 13" key="1">
    <citation type="submission" date="2020-07" db="EMBL/GenBank/DDBJ databases">
        <title>Sequencing the genomes of 1000 actinobacteria strains.</title>
        <authorList>
            <person name="Klenk H.-P."/>
        </authorList>
    </citation>
    <scope>NUCLEOTIDE SEQUENCE [LARGE SCALE GENOMIC DNA]</scope>
    <source>
        <strain evidence="12 13">DSM 103164</strain>
    </source>
</reference>
<evidence type="ECO:0000256" key="9">
    <source>
        <dbReference type="PIRSR" id="PIRSR000362-1"/>
    </source>
</evidence>
<feature type="domain" description="FAD/NAD(P)-binding" evidence="11">
    <location>
        <begin position="14"/>
        <end position="207"/>
    </location>
</feature>
<evidence type="ECO:0000256" key="5">
    <source>
        <dbReference type="ARBA" id="ARBA00022827"/>
    </source>
</evidence>
<keyword evidence="7 12" id="KW-0560">Oxidoreductase</keyword>
<feature type="binding site" evidence="9">
    <location>
        <position position="23"/>
    </location>
    <ligand>
        <name>FAD</name>
        <dbReference type="ChEBI" id="CHEBI:57692"/>
    </ligand>
</feature>
<keyword evidence="4" id="KW-0285">Flavoprotein</keyword>
<evidence type="ECO:0000256" key="8">
    <source>
        <dbReference type="ARBA" id="ARBA00047776"/>
    </source>
</evidence>
<dbReference type="EC" id="1.18.1.2" evidence="3"/>
<proteinExistence type="inferred from homology"/>
<dbReference type="Proteomes" id="UP000527616">
    <property type="component" value="Unassembled WGS sequence"/>
</dbReference>
<sequence>MGSPGGGAADRPRRIAIVGAGPSGIYAAEALAQQAETPVEVTVLDRLPTPFGLVRYGVAPDHPSIRSIRNTLERTLDSPAVSFVGNVEIGRDLTIDELRRHVDAVIYAYGAATSRLLDIPGHELPGAIGAADLVAWYCGHPDVHPGEASATDRASLPSLVETTRRAVIIGAGNVALDVARILIKDGADLTTTDMADPVLASLARKDVEEVHLVHRRGPGETSFTTKEVRELGGLPDVEIAFHPDPLDLPAVLDRVRASDKVAARNVTEFLAWQAKRPGAARKRVHLHFWTVPVALLGSDRVTGVRLATAPPGGVPAEHEVAADLFVTSIGYLGQPLPGVPFDDETGRVPQVDGRVLRDGAFSPGEYVAGWIKRGPTGVIGTNKHDAVETVGALLHDLAEDDPPAPPDPRPLTALLADKGLHPLDMAAWHRIDATEAALGQAQGRDRATIAARADLIAAADEDAPPG</sequence>
<dbReference type="SUPFAM" id="SSF51971">
    <property type="entry name" value="Nucleotide-binding domain"/>
    <property type="match status" value="2"/>
</dbReference>
<dbReference type="Gene3D" id="3.50.50.60">
    <property type="entry name" value="FAD/NAD(P)-binding domain"/>
    <property type="match status" value="1"/>
</dbReference>
<name>A0A7Z0DBT0_9ACTN</name>
<comment type="caution">
    <text evidence="12">The sequence shown here is derived from an EMBL/GenBank/DDBJ whole genome shotgun (WGS) entry which is preliminary data.</text>
</comment>
<feature type="binding site" evidence="9">
    <location>
        <position position="89"/>
    </location>
    <ligand>
        <name>FAD</name>
        <dbReference type="ChEBI" id="CHEBI:57692"/>
    </ligand>
</feature>
<dbReference type="GO" id="GO:0004324">
    <property type="term" value="F:ferredoxin-NADP+ reductase activity"/>
    <property type="evidence" value="ECO:0007669"/>
    <property type="project" value="UniProtKB-EC"/>
</dbReference>
<comment type="similarity">
    <text evidence="2">Belongs to the ferredoxin--NADP reductase type 1 family.</text>
</comment>
<dbReference type="PIRSF" id="PIRSF000362">
    <property type="entry name" value="FNR"/>
    <property type="match status" value="1"/>
</dbReference>
<protein>
    <recommendedName>
        <fullName evidence="3">ferredoxin--NADP(+) reductase</fullName>
        <ecNumber evidence="3">1.18.1.2</ecNumber>
    </recommendedName>
</protein>
<dbReference type="Gene3D" id="3.40.50.720">
    <property type="entry name" value="NAD(P)-binding Rossmann-like Domain"/>
    <property type="match status" value="1"/>
</dbReference>
<evidence type="ECO:0000259" key="11">
    <source>
        <dbReference type="Pfam" id="PF07992"/>
    </source>
</evidence>
<organism evidence="12 13">
    <name type="scientific">Naumannella cuiyingiana</name>
    <dbReference type="NCBI Taxonomy" id="1347891"/>
    <lineage>
        <taxon>Bacteria</taxon>
        <taxon>Bacillati</taxon>
        <taxon>Actinomycetota</taxon>
        <taxon>Actinomycetes</taxon>
        <taxon>Propionibacteriales</taxon>
        <taxon>Propionibacteriaceae</taxon>
        <taxon>Naumannella</taxon>
    </lineage>
</organism>
<feature type="binding site" evidence="10">
    <location>
        <position position="377"/>
    </location>
    <ligand>
        <name>NADP(+)</name>
        <dbReference type="ChEBI" id="CHEBI:58349"/>
    </ligand>
</feature>
<dbReference type="PRINTS" id="PR00419">
    <property type="entry name" value="ADXRDTASE"/>
</dbReference>
<comment type="cofactor">
    <cofactor evidence="1 9">
        <name>FAD</name>
        <dbReference type="ChEBI" id="CHEBI:57692"/>
    </cofactor>
</comment>
<gene>
    <name evidence="12" type="ORF">GGQ54_003264</name>
</gene>
<feature type="binding site" evidence="10">
    <location>
        <position position="227"/>
    </location>
    <ligand>
        <name>NADP(+)</name>
        <dbReference type="ChEBI" id="CHEBI:58349"/>
    </ligand>
</feature>
<evidence type="ECO:0000256" key="6">
    <source>
        <dbReference type="ARBA" id="ARBA00022857"/>
    </source>
</evidence>
<dbReference type="PANTHER" id="PTHR48467:SF1">
    <property type="entry name" value="GLUTAMATE SYNTHASE 1 [NADH], CHLOROPLASTIC-LIKE"/>
    <property type="match status" value="1"/>
</dbReference>
<dbReference type="InterPro" id="IPR036188">
    <property type="entry name" value="FAD/NAD-bd_sf"/>
</dbReference>
<dbReference type="EMBL" id="JACBZS010000001">
    <property type="protein sequence ID" value="NYI72704.1"/>
    <property type="molecule type" value="Genomic_DNA"/>
</dbReference>
<dbReference type="InterPro" id="IPR021163">
    <property type="entry name" value="Ferredox_Rdtase_adrenod"/>
</dbReference>
<feature type="binding site" evidence="10">
    <location>
        <begin position="215"/>
        <end position="216"/>
    </location>
    <ligand>
        <name>NADP(+)</name>
        <dbReference type="ChEBI" id="CHEBI:58349"/>
    </ligand>
</feature>
<dbReference type="RefSeq" id="WP_179446322.1">
    <property type="nucleotide sequence ID" value="NZ_JACBZS010000001.1"/>
</dbReference>
<keyword evidence="13" id="KW-1185">Reference proteome</keyword>
<dbReference type="InterPro" id="IPR055275">
    <property type="entry name" value="Ferredox_Rdtase"/>
</dbReference>
<accession>A0A7Z0DBT0</accession>